<evidence type="ECO:0000256" key="1">
    <source>
        <dbReference type="SAM" id="MobiDB-lite"/>
    </source>
</evidence>
<reference evidence="2 3" key="1">
    <citation type="journal article" date="2023" name="Elife">
        <title>Identification of key yeast species and microbe-microbe interactions impacting larval growth of Drosophila in the wild.</title>
        <authorList>
            <person name="Mure A."/>
            <person name="Sugiura Y."/>
            <person name="Maeda R."/>
            <person name="Honda K."/>
            <person name="Sakurai N."/>
            <person name="Takahashi Y."/>
            <person name="Watada M."/>
            <person name="Katoh T."/>
            <person name="Gotoh A."/>
            <person name="Gotoh Y."/>
            <person name="Taniguchi I."/>
            <person name="Nakamura K."/>
            <person name="Hayashi T."/>
            <person name="Katayama T."/>
            <person name="Uemura T."/>
            <person name="Hattori Y."/>
        </authorList>
    </citation>
    <scope>NUCLEOTIDE SEQUENCE [LARGE SCALE GENOMIC DNA]</scope>
    <source>
        <strain evidence="2 3">SC-9</strain>
    </source>
</reference>
<dbReference type="GO" id="GO:0005840">
    <property type="term" value="C:ribosome"/>
    <property type="evidence" value="ECO:0007669"/>
    <property type="project" value="UniProtKB-KW"/>
</dbReference>
<dbReference type="InterPro" id="IPR058940">
    <property type="entry name" value="mS26_fungi"/>
</dbReference>
<dbReference type="GeneID" id="90072118"/>
<protein>
    <submittedName>
        <fullName evidence="2">Mitochondrial 37S ribosomal protein</fullName>
    </submittedName>
</protein>
<keyword evidence="2" id="KW-0687">Ribonucleoprotein</keyword>
<dbReference type="EMBL" id="BTFZ01000002">
    <property type="protein sequence ID" value="GMM34139.1"/>
    <property type="molecule type" value="Genomic_DNA"/>
</dbReference>
<organism evidence="2 3">
    <name type="scientific">Saccharomycopsis crataegensis</name>
    <dbReference type="NCBI Taxonomy" id="43959"/>
    <lineage>
        <taxon>Eukaryota</taxon>
        <taxon>Fungi</taxon>
        <taxon>Dikarya</taxon>
        <taxon>Ascomycota</taxon>
        <taxon>Saccharomycotina</taxon>
        <taxon>Saccharomycetes</taxon>
        <taxon>Saccharomycopsidaceae</taxon>
        <taxon>Saccharomycopsis</taxon>
    </lineage>
</organism>
<gene>
    <name evidence="2" type="ORF">DASC09_014640</name>
</gene>
<feature type="region of interest" description="Disordered" evidence="1">
    <location>
        <begin position="310"/>
        <end position="331"/>
    </location>
</feature>
<comment type="caution">
    <text evidence="2">The sequence shown here is derived from an EMBL/GenBank/DDBJ whole genome shotgun (WGS) entry which is preliminary data.</text>
</comment>
<dbReference type="Proteomes" id="UP001360560">
    <property type="component" value="Unassembled WGS sequence"/>
</dbReference>
<feature type="compositionally biased region" description="Basic and acidic residues" evidence="1">
    <location>
        <begin position="310"/>
        <end position="325"/>
    </location>
</feature>
<dbReference type="Pfam" id="PF26163">
    <property type="entry name" value="mS26"/>
    <property type="match status" value="1"/>
</dbReference>
<feature type="region of interest" description="Disordered" evidence="1">
    <location>
        <begin position="55"/>
        <end position="76"/>
    </location>
</feature>
<dbReference type="RefSeq" id="XP_064851139.1">
    <property type="nucleotide sequence ID" value="XM_064995067.1"/>
</dbReference>
<dbReference type="CDD" id="cd23703">
    <property type="entry name" value="mS26_PET12"/>
    <property type="match status" value="1"/>
</dbReference>
<sequence length="331" mass="38421">MVIVRLNKSIDTNKKKTTEVMGKGVLKYGGKSGVLPSPRQIFKKPIKPVVVDRTNPQGYAENIPHPKGSTRNPEIPRPFTLEQRVAQILPKHQLNIDEKLAKLTQQGHEAKKYKVIRSELRKQYLIEALREEEGRLHKEDAKQKTKQAQEHKKAEELKQMDLESQTTRLTLPTIESYLEGPIMRERTPEENKSLRLKKKSNRLTHELQVKENKAINLLDLYYESENFVIDEERLALAIDKAFENSDYYASVLAGVRRKLQDFTEYEDKYMEKVNDKFNYVLFGSAFESRPGIYEIEDNLSGEFSQLAEEANKKVEQQSDKEKEKLLNSLDN</sequence>
<keyword evidence="3" id="KW-1185">Reference proteome</keyword>
<keyword evidence="2" id="KW-0689">Ribosomal protein</keyword>
<accession>A0AAV5QIB8</accession>
<evidence type="ECO:0000313" key="2">
    <source>
        <dbReference type="EMBL" id="GMM34139.1"/>
    </source>
</evidence>
<proteinExistence type="predicted"/>
<dbReference type="AlphaFoldDB" id="A0AAV5QIB8"/>
<evidence type="ECO:0000313" key="3">
    <source>
        <dbReference type="Proteomes" id="UP001360560"/>
    </source>
</evidence>
<name>A0AAV5QIB8_9ASCO</name>